<evidence type="ECO:0000259" key="7">
    <source>
        <dbReference type="SMART" id="SM01382"/>
    </source>
</evidence>
<dbReference type="PANTHER" id="PTHR13691">
    <property type="entry name" value="RIBOSOMAL PROTEIN L2"/>
    <property type="match status" value="1"/>
</dbReference>
<protein>
    <recommendedName>
        <fullName evidence="4 5">Large ribosomal subunit protein uL2</fullName>
    </recommendedName>
</protein>
<dbReference type="Pfam" id="PF03947">
    <property type="entry name" value="Ribosomal_L2_C"/>
    <property type="match status" value="1"/>
</dbReference>
<dbReference type="PIRSF" id="PIRSF002158">
    <property type="entry name" value="Ribosomal_L2"/>
    <property type="match status" value="1"/>
</dbReference>
<keyword evidence="5" id="KW-0699">rRNA-binding</keyword>
<evidence type="ECO:0000313" key="9">
    <source>
        <dbReference type="EMBL" id="SFH70522.1"/>
    </source>
</evidence>
<dbReference type="GO" id="GO:0016740">
    <property type="term" value="F:transferase activity"/>
    <property type="evidence" value="ECO:0007669"/>
    <property type="project" value="InterPro"/>
</dbReference>
<dbReference type="InterPro" id="IPR014722">
    <property type="entry name" value="Rib_uL2_dom2"/>
</dbReference>
<dbReference type="InterPro" id="IPR012340">
    <property type="entry name" value="NA-bd_OB-fold"/>
</dbReference>
<comment type="function">
    <text evidence="5">One of the primary rRNA binding proteins. Required for association of the 30S and 50S subunits to form the 70S ribosome, for tRNA binding and peptide bond formation. It has been suggested to have peptidyltransferase activity; this is somewhat controversial. Makes several contacts with the 16S rRNA in the 70S ribosome.</text>
</comment>
<evidence type="ECO:0000256" key="5">
    <source>
        <dbReference type="HAMAP-Rule" id="MF_01320"/>
    </source>
</evidence>
<dbReference type="InterPro" id="IPR022669">
    <property type="entry name" value="Ribosomal_uL2_C"/>
</dbReference>
<dbReference type="OrthoDB" id="9778722at2"/>
<name>A0A1I3C7M5_9PLAN</name>
<accession>A0A1I3C7M5</accession>
<dbReference type="Pfam" id="PF00181">
    <property type="entry name" value="Ribosomal_L2_N"/>
    <property type="match status" value="1"/>
</dbReference>
<dbReference type="Proteomes" id="UP000199518">
    <property type="component" value="Unassembled WGS sequence"/>
</dbReference>
<organism evidence="9 10">
    <name type="scientific">Planctomicrobium piriforme</name>
    <dbReference type="NCBI Taxonomy" id="1576369"/>
    <lineage>
        <taxon>Bacteria</taxon>
        <taxon>Pseudomonadati</taxon>
        <taxon>Planctomycetota</taxon>
        <taxon>Planctomycetia</taxon>
        <taxon>Planctomycetales</taxon>
        <taxon>Planctomycetaceae</taxon>
        <taxon>Planctomicrobium</taxon>
    </lineage>
</organism>
<keyword evidence="2 5" id="KW-0689">Ribosomal protein</keyword>
<dbReference type="Gene3D" id="4.10.950.10">
    <property type="entry name" value="Ribosomal protein L2, domain 3"/>
    <property type="match status" value="1"/>
</dbReference>
<evidence type="ECO:0000256" key="3">
    <source>
        <dbReference type="ARBA" id="ARBA00023274"/>
    </source>
</evidence>
<dbReference type="InterPro" id="IPR002171">
    <property type="entry name" value="Ribosomal_uL2"/>
</dbReference>
<dbReference type="SMART" id="SM01383">
    <property type="entry name" value="Ribosomal_L2"/>
    <property type="match status" value="1"/>
</dbReference>
<feature type="domain" description="Large ribosomal subunit protein uL2 RNA-binding" evidence="8">
    <location>
        <begin position="44"/>
        <end position="125"/>
    </location>
</feature>
<evidence type="ECO:0000256" key="4">
    <source>
        <dbReference type="ARBA" id="ARBA00035242"/>
    </source>
</evidence>
<dbReference type="FunFam" id="4.10.950.10:FF:000001">
    <property type="entry name" value="50S ribosomal protein L2"/>
    <property type="match status" value="1"/>
</dbReference>
<dbReference type="RefSeq" id="WP_092047852.1">
    <property type="nucleotide sequence ID" value="NZ_FOQD01000002.1"/>
</dbReference>
<dbReference type="SUPFAM" id="SSF50249">
    <property type="entry name" value="Nucleic acid-binding proteins"/>
    <property type="match status" value="1"/>
</dbReference>
<dbReference type="EMBL" id="FOQD01000002">
    <property type="protein sequence ID" value="SFH70522.1"/>
    <property type="molecule type" value="Genomic_DNA"/>
</dbReference>
<dbReference type="InterPro" id="IPR008991">
    <property type="entry name" value="Translation_prot_SH3-like_sf"/>
</dbReference>
<dbReference type="NCBIfam" id="TIGR01171">
    <property type="entry name" value="rplB_bact"/>
    <property type="match status" value="1"/>
</dbReference>
<feature type="region of interest" description="Disordered" evidence="6">
    <location>
        <begin position="229"/>
        <end position="290"/>
    </location>
</feature>
<dbReference type="AlphaFoldDB" id="A0A1I3C7M5"/>
<evidence type="ECO:0000256" key="2">
    <source>
        <dbReference type="ARBA" id="ARBA00022980"/>
    </source>
</evidence>
<dbReference type="FunFam" id="2.30.30.30:FF:000001">
    <property type="entry name" value="50S ribosomal protein L2"/>
    <property type="match status" value="1"/>
</dbReference>
<keyword evidence="3 5" id="KW-0687">Ribonucleoprotein</keyword>
<dbReference type="Gene3D" id="2.40.50.140">
    <property type="entry name" value="Nucleic acid-binding proteins"/>
    <property type="match status" value="1"/>
</dbReference>
<evidence type="ECO:0000256" key="1">
    <source>
        <dbReference type="ARBA" id="ARBA00005636"/>
    </source>
</evidence>
<reference evidence="10" key="1">
    <citation type="submission" date="2016-10" db="EMBL/GenBank/DDBJ databases">
        <authorList>
            <person name="Varghese N."/>
            <person name="Submissions S."/>
        </authorList>
    </citation>
    <scope>NUCLEOTIDE SEQUENCE [LARGE SCALE GENOMIC DNA]</scope>
    <source>
        <strain evidence="10">DSM 26348</strain>
    </source>
</reference>
<dbReference type="InterPro" id="IPR005880">
    <property type="entry name" value="Ribosomal_uL2_bac/org-type"/>
</dbReference>
<comment type="subunit">
    <text evidence="5">Part of the 50S ribosomal subunit. Forms a bridge to the 30S subunit in the 70S ribosome.</text>
</comment>
<dbReference type="PANTHER" id="PTHR13691:SF5">
    <property type="entry name" value="LARGE RIBOSOMAL SUBUNIT PROTEIN UL2M"/>
    <property type="match status" value="1"/>
</dbReference>
<dbReference type="GO" id="GO:0019843">
    <property type="term" value="F:rRNA binding"/>
    <property type="evidence" value="ECO:0007669"/>
    <property type="project" value="UniProtKB-UniRule"/>
</dbReference>
<evidence type="ECO:0000259" key="8">
    <source>
        <dbReference type="SMART" id="SM01383"/>
    </source>
</evidence>
<dbReference type="STRING" id="1576369.SAMN05421753_102157"/>
<dbReference type="SMART" id="SM01382">
    <property type="entry name" value="Ribosomal_L2_C"/>
    <property type="match status" value="1"/>
</dbReference>
<dbReference type="InterPro" id="IPR022666">
    <property type="entry name" value="Ribosomal_uL2_RNA-bd_dom"/>
</dbReference>
<keyword evidence="10" id="KW-1185">Reference proteome</keyword>
<dbReference type="GO" id="GO:0003735">
    <property type="term" value="F:structural constituent of ribosome"/>
    <property type="evidence" value="ECO:0007669"/>
    <property type="project" value="InterPro"/>
</dbReference>
<dbReference type="GO" id="GO:0002181">
    <property type="term" value="P:cytoplasmic translation"/>
    <property type="evidence" value="ECO:0007669"/>
    <property type="project" value="TreeGrafter"/>
</dbReference>
<feature type="compositionally biased region" description="Basic residues" evidence="6">
    <location>
        <begin position="264"/>
        <end position="290"/>
    </location>
</feature>
<proteinExistence type="inferred from homology"/>
<keyword evidence="5" id="KW-0694">RNA-binding</keyword>
<sequence length="290" mass="31952">MGIRFYKPVTPGRRGASVSDFAEITDRKKRPEKDLTVRLKKHGGRNFHGKITSRHRGGGYRKMYRLVDFKRTLDGVPMKVTHIEYDPNRTSRIALLEFECPETKKTVKSYILAPNGLKAGDVVMNGSLAEPKNGNCLPLENIPPGTQIHCIEMQPGRGGQMVRSAGNSAVMNATEKGWAQVTLPSGEVRRLPARCRATIGVVGNSDHQNINLGKAGRNRWKGIRPHTRGVAMNPTAHPMGGGEGRTSGGRHPCSPTGKLAKGGNTRKRRKSSSKAIIRRRRSRRNGLKKI</sequence>
<gene>
    <name evidence="5" type="primary">rplB</name>
    <name evidence="9" type="ORF">SAMN05421753_102157</name>
</gene>
<comment type="similarity">
    <text evidence="1 5">Belongs to the universal ribosomal protein uL2 family.</text>
</comment>
<dbReference type="Gene3D" id="2.30.30.30">
    <property type="match status" value="1"/>
</dbReference>
<feature type="domain" description="Large ribosomal subunit protein uL2 C-terminal" evidence="7">
    <location>
        <begin position="131"/>
        <end position="259"/>
    </location>
</feature>
<dbReference type="SUPFAM" id="SSF50104">
    <property type="entry name" value="Translation proteins SH3-like domain"/>
    <property type="match status" value="1"/>
</dbReference>
<dbReference type="InterPro" id="IPR014726">
    <property type="entry name" value="Ribosomal_uL2_dom3"/>
</dbReference>
<dbReference type="HAMAP" id="MF_01320_B">
    <property type="entry name" value="Ribosomal_uL2_B"/>
    <property type="match status" value="1"/>
</dbReference>
<dbReference type="GO" id="GO:0015934">
    <property type="term" value="C:large ribosomal subunit"/>
    <property type="evidence" value="ECO:0007669"/>
    <property type="project" value="InterPro"/>
</dbReference>
<evidence type="ECO:0000256" key="6">
    <source>
        <dbReference type="SAM" id="MobiDB-lite"/>
    </source>
</evidence>
<evidence type="ECO:0000313" key="10">
    <source>
        <dbReference type="Proteomes" id="UP000199518"/>
    </source>
</evidence>